<dbReference type="RefSeq" id="WP_284258238.1">
    <property type="nucleotide sequence ID" value="NZ_BSOS01000067.1"/>
</dbReference>
<keyword evidence="6" id="KW-0804">Transcription</keyword>
<comment type="function">
    <text evidence="7">Responsible for the coupling of flagellin expression to flagellar assembly by preventing expression of the flagellin genes when a component of the middle class of proteins is defective. It negatively regulates flagellar genes by inhibiting the activity of FliA by directly binding to FliA.</text>
</comment>
<keyword evidence="4" id="KW-1005">Bacterial flagellum biogenesis</keyword>
<evidence type="ECO:0000259" key="10">
    <source>
        <dbReference type="Pfam" id="PF04316"/>
    </source>
</evidence>
<name>A0ABQ6A721_9PROT</name>
<evidence type="ECO:0000313" key="12">
    <source>
        <dbReference type="Proteomes" id="UP001156641"/>
    </source>
</evidence>
<keyword evidence="12" id="KW-1185">Reference proteome</keyword>
<gene>
    <name evidence="11" type="ORF">GCM10010909_21830</name>
</gene>
<keyword evidence="3" id="KW-0678">Repressor</keyword>
<keyword evidence="5" id="KW-0805">Transcription regulation</keyword>
<accession>A0ABQ6A721</accession>
<evidence type="ECO:0000256" key="1">
    <source>
        <dbReference type="ARBA" id="ARBA00005322"/>
    </source>
</evidence>
<comment type="similarity">
    <text evidence="1">Belongs to the FlgM family.</text>
</comment>
<dbReference type="InterPro" id="IPR031316">
    <property type="entry name" value="FlgM_C"/>
</dbReference>
<comment type="caution">
    <text evidence="11">The sequence shown here is derived from an EMBL/GenBank/DDBJ whole genome shotgun (WGS) entry which is preliminary data.</text>
</comment>
<evidence type="ECO:0000256" key="4">
    <source>
        <dbReference type="ARBA" id="ARBA00022795"/>
    </source>
</evidence>
<evidence type="ECO:0000256" key="5">
    <source>
        <dbReference type="ARBA" id="ARBA00023015"/>
    </source>
</evidence>
<organism evidence="11 12">
    <name type="scientific">Acidocella aquatica</name>
    <dbReference type="NCBI Taxonomy" id="1922313"/>
    <lineage>
        <taxon>Bacteria</taxon>
        <taxon>Pseudomonadati</taxon>
        <taxon>Pseudomonadota</taxon>
        <taxon>Alphaproteobacteria</taxon>
        <taxon>Acetobacterales</taxon>
        <taxon>Acidocellaceae</taxon>
        <taxon>Acidocella</taxon>
    </lineage>
</organism>
<dbReference type="Proteomes" id="UP001156641">
    <property type="component" value="Unassembled WGS sequence"/>
</dbReference>
<evidence type="ECO:0000256" key="7">
    <source>
        <dbReference type="ARBA" id="ARBA00024739"/>
    </source>
</evidence>
<evidence type="ECO:0000256" key="3">
    <source>
        <dbReference type="ARBA" id="ARBA00022491"/>
    </source>
</evidence>
<feature type="domain" description="Anti-sigma-28 factor FlgM C-terminal" evidence="10">
    <location>
        <begin position="44"/>
        <end position="96"/>
    </location>
</feature>
<dbReference type="Pfam" id="PF04316">
    <property type="entry name" value="FlgM"/>
    <property type="match status" value="1"/>
</dbReference>
<proteinExistence type="inferred from homology"/>
<evidence type="ECO:0000256" key="9">
    <source>
        <dbReference type="SAM" id="MobiDB-lite"/>
    </source>
</evidence>
<dbReference type="InterPro" id="IPR035890">
    <property type="entry name" value="Anti-sigma-28_factor_FlgM_sf"/>
</dbReference>
<feature type="region of interest" description="Disordered" evidence="9">
    <location>
        <begin position="1"/>
        <end position="50"/>
    </location>
</feature>
<dbReference type="InterPro" id="IPR007412">
    <property type="entry name" value="FlgM"/>
</dbReference>
<evidence type="ECO:0000256" key="8">
    <source>
        <dbReference type="ARBA" id="ARBA00030117"/>
    </source>
</evidence>
<sequence length="104" mass="10483">MTNTIPPLSQLPLPQTAPAQTAPAQTPPPAETAGPPQAPPAQTDSVTLSAAAQTSTQLLGAARASEGINHAAVVQIRGALQSGTYNVPPEKLAQAIATVLKESK</sequence>
<evidence type="ECO:0000256" key="6">
    <source>
        <dbReference type="ARBA" id="ARBA00023163"/>
    </source>
</evidence>
<dbReference type="NCBIfam" id="TIGR03824">
    <property type="entry name" value="FlgM_jcvi"/>
    <property type="match status" value="1"/>
</dbReference>
<dbReference type="EMBL" id="BSOS01000067">
    <property type="protein sequence ID" value="GLR67502.1"/>
    <property type="molecule type" value="Genomic_DNA"/>
</dbReference>
<reference evidence="12" key="1">
    <citation type="journal article" date="2019" name="Int. J. Syst. Evol. Microbiol.">
        <title>The Global Catalogue of Microorganisms (GCM) 10K type strain sequencing project: providing services to taxonomists for standard genome sequencing and annotation.</title>
        <authorList>
            <consortium name="The Broad Institute Genomics Platform"/>
            <consortium name="The Broad Institute Genome Sequencing Center for Infectious Disease"/>
            <person name="Wu L."/>
            <person name="Ma J."/>
        </authorList>
    </citation>
    <scope>NUCLEOTIDE SEQUENCE [LARGE SCALE GENOMIC DNA]</scope>
    <source>
        <strain evidence="12">NBRC 112502</strain>
    </source>
</reference>
<protein>
    <recommendedName>
        <fullName evidence="2">Negative regulator of flagellin synthesis</fullName>
    </recommendedName>
    <alternativeName>
        <fullName evidence="8">Anti-sigma-28 factor</fullName>
    </alternativeName>
</protein>
<dbReference type="SUPFAM" id="SSF101498">
    <property type="entry name" value="Anti-sigma factor FlgM"/>
    <property type="match status" value="1"/>
</dbReference>
<feature type="compositionally biased region" description="Low complexity" evidence="9">
    <location>
        <begin position="1"/>
        <end position="24"/>
    </location>
</feature>
<evidence type="ECO:0000313" key="11">
    <source>
        <dbReference type="EMBL" id="GLR67502.1"/>
    </source>
</evidence>
<feature type="compositionally biased region" description="Low complexity" evidence="9">
    <location>
        <begin position="31"/>
        <end position="43"/>
    </location>
</feature>
<evidence type="ECO:0000256" key="2">
    <source>
        <dbReference type="ARBA" id="ARBA00017823"/>
    </source>
</evidence>